<dbReference type="InterPro" id="IPR004136">
    <property type="entry name" value="NMO"/>
</dbReference>
<proteinExistence type="inferred from homology"/>
<dbReference type="Gene3D" id="3.20.20.70">
    <property type="entry name" value="Aldolase class I"/>
    <property type="match status" value="1"/>
</dbReference>
<name>A0A645CGZ9_9ZZZZ</name>
<evidence type="ECO:0000256" key="2">
    <source>
        <dbReference type="ARBA" id="ARBA00009881"/>
    </source>
</evidence>
<dbReference type="GO" id="GO:0018580">
    <property type="term" value="F:nitronate monooxygenase activity"/>
    <property type="evidence" value="ECO:0007669"/>
    <property type="project" value="InterPro"/>
</dbReference>
<evidence type="ECO:0000256" key="1">
    <source>
        <dbReference type="ARBA" id="ARBA00001917"/>
    </source>
</evidence>
<dbReference type="Pfam" id="PF03060">
    <property type="entry name" value="NMO"/>
    <property type="match status" value="1"/>
</dbReference>
<dbReference type="EMBL" id="VSSQ01027100">
    <property type="protein sequence ID" value="MPM76152.1"/>
    <property type="molecule type" value="Genomic_DNA"/>
</dbReference>
<dbReference type="PANTHER" id="PTHR42747:SF3">
    <property type="entry name" value="NITRONATE MONOOXYGENASE-RELATED"/>
    <property type="match status" value="1"/>
</dbReference>
<keyword evidence="3" id="KW-0285">Flavoprotein</keyword>
<sequence length="273" mass="28551">MFSADPLDVAAVEAYRQALLPLAAQLGVEQLPEPAPDDDSWQDKVELLVDDPVPVVSFTFGLPDRTTVERLHAVDSYLVGGVTSVDDALEAVRRGLDALVVQGPDAGGHQCTFRTSDPAPTTPLDTLLAAVRAAVPVPLIAAGGLSDTAEVRRVLEAGAVAAQLGTAFLLTPEAGTNPTHRAALTQPGFTETVLTRCFSGRLARGLRNAFVEAYDALAPACYPAVNQVAGPIRRAAAAAGDPQHTHLWAGTGWRLAAEEPAGEVVARLWPGTD</sequence>
<dbReference type="InterPro" id="IPR013785">
    <property type="entry name" value="Aldolase_TIM"/>
</dbReference>
<protein>
    <submittedName>
        <fullName evidence="7">Uncharacterized protein</fullName>
    </submittedName>
</protein>
<evidence type="ECO:0000256" key="5">
    <source>
        <dbReference type="ARBA" id="ARBA00023002"/>
    </source>
</evidence>
<comment type="similarity">
    <text evidence="2">Belongs to the nitronate monooxygenase family. NMO class I subfamily.</text>
</comment>
<reference evidence="7" key="1">
    <citation type="submission" date="2019-08" db="EMBL/GenBank/DDBJ databases">
        <authorList>
            <person name="Kucharzyk K."/>
            <person name="Murdoch R.W."/>
            <person name="Higgins S."/>
            <person name="Loffler F."/>
        </authorList>
    </citation>
    <scope>NUCLEOTIDE SEQUENCE</scope>
</reference>
<dbReference type="CDD" id="cd04730">
    <property type="entry name" value="NPD_like"/>
    <property type="match status" value="1"/>
</dbReference>
<keyword evidence="4" id="KW-0288">FMN</keyword>
<accession>A0A645CGZ9</accession>
<evidence type="ECO:0000256" key="4">
    <source>
        <dbReference type="ARBA" id="ARBA00022643"/>
    </source>
</evidence>
<keyword evidence="5" id="KW-0560">Oxidoreductase</keyword>
<organism evidence="7">
    <name type="scientific">bioreactor metagenome</name>
    <dbReference type="NCBI Taxonomy" id="1076179"/>
    <lineage>
        <taxon>unclassified sequences</taxon>
        <taxon>metagenomes</taxon>
        <taxon>ecological metagenomes</taxon>
    </lineage>
</organism>
<dbReference type="AlphaFoldDB" id="A0A645CGZ9"/>
<keyword evidence="6" id="KW-0503">Monooxygenase</keyword>
<evidence type="ECO:0000313" key="7">
    <source>
        <dbReference type="EMBL" id="MPM76152.1"/>
    </source>
</evidence>
<comment type="cofactor">
    <cofactor evidence="1">
        <name>FMN</name>
        <dbReference type="ChEBI" id="CHEBI:58210"/>
    </cofactor>
</comment>
<evidence type="ECO:0000256" key="6">
    <source>
        <dbReference type="ARBA" id="ARBA00023033"/>
    </source>
</evidence>
<dbReference type="SUPFAM" id="SSF51412">
    <property type="entry name" value="Inosine monophosphate dehydrogenase (IMPDH)"/>
    <property type="match status" value="1"/>
</dbReference>
<comment type="caution">
    <text evidence="7">The sequence shown here is derived from an EMBL/GenBank/DDBJ whole genome shotgun (WGS) entry which is preliminary data.</text>
</comment>
<dbReference type="PANTHER" id="PTHR42747">
    <property type="entry name" value="NITRONATE MONOOXYGENASE-RELATED"/>
    <property type="match status" value="1"/>
</dbReference>
<gene>
    <name evidence="7" type="ORF">SDC9_123148</name>
</gene>
<evidence type="ECO:0000256" key="3">
    <source>
        <dbReference type="ARBA" id="ARBA00022630"/>
    </source>
</evidence>